<organism evidence="2 3">
    <name type="scientific">Liparis tanakae</name>
    <name type="common">Tanaka's snailfish</name>
    <dbReference type="NCBI Taxonomy" id="230148"/>
    <lineage>
        <taxon>Eukaryota</taxon>
        <taxon>Metazoa</taxon>
        <taxon>Chordata</taxon>
        <taxon>Craniata</taxon>
        <taxon>Vertebrata</taxon>
        <taxon>Euteleostomi</taxon>
        <taxon>Actinopterygii</taxon>
        <taxon>Neopterygii</taxon>
        <taxon>Teleostei</taxon>
        <taxon>Neoteleostei</taxon>
        <taxon>Acanthomorphata</taxon>
        <taxon>Eupercaria</taxon>
        <taxon>Perciformes</taxon>
        <taxon>Cottioidei</taxon>
        <taxon>Cottales</taxon>
        <taxon>Liparidae</taxon>
        <taxon>Liparis</taxon>
    </lineage>
</organism>
<name>A0A4Z2F359_9TELE</name>
<reference evidence="2 3" key="1">
    <citation type="submission" date="2019-03" db="EMBL/GenBank/DDBJ databases">
        <title>First draft genome of Liparis tanakae, snailfish: a comprehensive survey of snailfish specific genes.</title>
        <authorList>
            <person name="Kim W."/>
            <person name="Song I."/>
            <person name="Jeong J.-H."/>
            <person name="Kim D."/>
            <person name="Kim S."/>
            <person name="Ryu S."/>
            <person name="Song J.Y."/>
            <person name="Lee S.K."/>
        </authorList>
    </citation>
    <scope>NUCLEOTIDE SEQUENCE [LARGE SCALE GENOMIC DNA]</scope>
    <source>
        <tissue evidence="2">Muscle</tissue>
    </source>
</reference>
<dbReference type="EMBL" id="SRLO01001760">
    <property type="protein sequence ID" value="TNN35488.1"/>
    <property type="molecule type" value="Genomic_DNA"/>
</dbReference>
<dbReference type="AlphaFoldDB" id="A0A4Z2F359"/>
<evidence type="ECO:0000256" key="1">
    <source>
        <dbReference type="SAM" id="MobiDB-lite"/>
    </source>
</evidence>
<protein>
    <submittedName>
        <fullName evidence="2">Uncharacterized protein</fullName>
    </submittedName>
</protein>
<gene>
    <name evidence="2" type="ORF">EYF80_054347</name>
</gene>
<evidence type="ECO:0000313" key="2">
    <source>
        <dbReference type="EMBL" id="TNN35488.1"/>
    </source>
</evidence>
<feature type="region of interest" description="Disordered" evidence="1">
    <location>
        <begin position="120"/>
        <end position="156"/>
    </location>
</feature>
<feature type="region of interest" description="Disordered" evidence="1">
    <location>
        <begin position="1"/>
        <end position="20"/>
    </location>
</feature>
<accession>A0A4Z2F359</accession>
<sequence>MKPRPLWRREVTSQSGDSSEYTRSFLPGRLKCACAAANPVPYRLTATCTAPSYLLRRWSPARRKSATASQQVRTLHEPLTPWHLHSRAMFMSAWASLPFLSLASTKPWLKRMACSTWSLQPPQSNEPVASRDEPVVFLGSQEHESSSPRLQARASV</sequence>
<proteinExistence type="predicted"/>
<evidence type="ECO:0000313" key="3">
    <source>
        <dbReference type="Proteomes" id="UP000314294"/>
    </source>
</evidence>
<keyword evidence="3" id="KW-1185">Reference proteome</keyword>
<comment type="caution">
    <text evidence="2">The sequence shown here is derived from an EMBL/GenBank/DDBJ whole genome shotgun (WGS) entry which is preliminary data.</text>
</comment>
<dbReference type="Proteomes" id="UP000314294">
    <property type="component" value="Unassembled WGS sequence"/>
</dbReference>